<sequence>MDAQLPNFPEWRHLRRKLAVFDTVLTFPGARFPWEALVAACKQLGIMSFINGAHSLGYVDLAHLGDARPDFMVSNCWKYPPRGCTVLYVPLRNQQLISSTLPTSWGYETREERAKMEPHEYISRLFDKVSTTDNTPYYCIPLALEFRSEVCGGEAKIPRQGGARMAELLGTGVLGSSSSSFRQCCFTNVRLPLTFSELAIDTSC</sequence>
<keyword evidence="3" id="KW-1185">Reference proteome</keyword>
<name>A0AAJ0HUK9_9PEZI</name>
<proteinExistence type="predicted"/>
<evidence type="ECO:0008006" key="4">
    <source>
        <dbReference type="Google" id="ProtNLM"/>
    </source>
</evidence>
<evidence type="ECO:0000313" key="2">
    <source>
        <dbReference type="EMBL" id="KAK3363187.1"/>
    </source>
</evidence>
<dbReference type="PANTHER" id="PTHR43092:SF2">
    <property type="entry name" value="HERCYNYLCYSTEINE SULFOXIDE LYASE"/>
    <property type="match status" value="1"/>
</dbReference>
<gene>
    <name evidence="2" type="ORF">B0T25DRAFT_442344</name>
</gene>
<dbReference type="Proteomes" id="UP001275084">
    <property type="component" value="Unassembled WGS sequence"/>
</dbReference>
<evidence type="ECO:0000256" key="1">
    <source>
        <dbReference type="ARBA" id="ARBA00022898"/>
    </source>
</evidence>
<protein>
    <recommendedName>
        <fullName evidence="4">Aminotransferase class V domain-containing protein</fullName>
    </recommendedName>
</protein>
<reference evidence="2" key="1">
    <citation type="journal article" date="2023" name="Mol. Phylogenet. Evol.">
        <title>Genome-scale phylogeny and comparative genomics of the fungal order Sordariales.</title>
        <authorList>
            <person name="Hensen N."/>
            <person name="Bonometti L."/>
            <person name="Westerberg I."/>
            <person name="Brannstrom I.O."/>
            <person name="Guillou S."/>
            <person name="Cros-Aarteil S."/>
            <person name="Calhoun S."/>
            <person name="Haridas S."/>
            <person name="Kuo A."/>
            <person name="Mondo S."/>
            <person name="Pangilinan J."/>
            <person name="Riley R."/>
            <person name="LaButti K."/>
            <person name="Andreopoulos B."/>
            <person name="Lipzen A."/>
            <person name="Chen C."/>
            <person name="Yan M."/>
            <person name="Daum C."/>
            <person name="Ng V."/>
            <person name="Clum A."/>
            <person name="Steindorff A."/>
            <person name="Ohm R.A."/>
            <person name="Martin F."/>
            <person name="Silar P."/>
            <person name="Natvig D.O."/>
            <person name="Lalanne C."/>
            <person name="Gautier V."/>
            <person name="Ament-Velasquez S.L."/>
            <person name="Kruys A."/>
            <person name="Hutchinson M.I."/>
            <person name="Powell A.J."/>
            <person name="Barry K."/>
            <person name="Miller A.N."/>
            <person name="Grigoriev I.V."/>
            <person name="Debuchy R."/>
            <person name="Gladieux P."/>
            <person name="Hiltunen Thoren M."/>
            <person name="Johannesson H."/>
        </authorList>
    </citation>
    <scope>NUCLEOTIDE SEQUENCE</scope>
    <source>
        <strain evidence="2">CBS 955.72</strain>
    </source>
</reference>
<dbReference type="InterPro" id="IPR015424">
    <property type="entry name" value="PyrdxlP-dep_Trfase"/>
</dbReference>
<dbReference type="PANTHER" id="PTHR43092">
    <property type="entry name" value="L-CYSTEINE DESULFHYDRASE"/>
    <property type="match status" value="1"/>
</dbReference>
<organism evidence="2 3">
    <name type="scientific">Lasiosphaeria hispida</name>
    <dbReference type="NCBI Taxonomy" id="260671"/>
    <lineage>
        <taxon>Eukaryota</taxon>
        <taxon>Fungi</taxon>
        <taxon>Dikarya</taxon>
        <taxon>Ascomycota</taxon>
        <taxon>Pezizomycotina</taxon>
        <taxon>Sordariomycetes</taxon>
        <taxon>Sordariomycetidae</taxon>
        <taxon>Sordariales</taxon>
        <taxon>Lasiosphaeriaceae</taxon>
        <taxon>Lasiosphaeria</taxon>
    </lineage>
</organism>
<evidence type="ECO:0000313" key="3">
    <source>
        <dbReference type="Proteomes" id="UP001275084"/>
    </source>
</evidence>
<dbReference type="AlphaFoldDB" id="A0AAJ0HUK9"/>
<dbReference type="SUPFAM" id="SSF53383">
    <property type="entry name" value="PLP-dependent transferases"/>
    <property type="match status" value="1"/>
</dbReference>
<reference evidence="2" key="2">
    <citation type="submission" date="2023-06" db="EMBL/GenBank/DDBJ databases">
        <authorList>
            <consortium name="Lawrence Berkeley National Laboratory"/>
            <person name="Haridas S."/>
            <person name="Hensen N."/>
            <person name="Bonometti L."/>
            <person name="Westerberg I."/>
            <person name="Brannstrom I.O."/>
            <person name="Guillou S."/>
            <person name="Cros-Aarteil S."/>
            <person name="Calhoun S."/>
            <person name="Kuo A."/>
            <person name="Mondo S."/>
            <person name="Pangilinan J."/>
            <person name="Riley R."/>
            <person name="Labutti K."/>
            <person name="Andreopoulos B."/>
            <person name="Lipzen A."/>
            <person name="Chen C."/>
            <person name="Yanf M."/>
            <person name="Daum C."/>
            <person name="Ng V."/>
            <person name="Clum A."/>
            <person name="Steindorff A."/>
            <person name="Ohm R."/>
            <person name="Martin F."/>
            <person name="Silar P."/>
            <person name="Natvig D."/>
            <person name="Lalanne C."/>
            <person name="Gautier V."/>
            <person name="Ament-Velasquez S.L."/>
            <person name="Kruys A."/>
            <person name="Hutchinson M.I."/>
            <person name="Powell A.J."/>
            <person name="Barry K."/>
            <person name="Miller A.N."/>
            <person name="Grigoriev I.V."/>
            <person name="Debuchy R."/>
            <person name="Gladieux P."/>
            <person name="Thoren M.H."/>
            <person name="Johannesson H."/>
        </authorList>
    </citation>
    <scope>NUCLEOTIDE SEQUENCE</scope>
    <source>
        <strain evidence="2">CBS 955.72</strain>
    </source>
</reference>
<dbReference type="InterPro" id="IPR015421">
    <property type="entry name" value="PyrdxlP-dep_Trfase_major"/>
</dbReference>
<comment type="caution">
    <text evidence="2">The sequence shown here is derived from an EMBL/GenBank/DDBJ whole genome shotgun (WGS) entry which is preliminary data.</text>
</comment>
<dbReference type="Gene3D" id="3.40.640.10">
    <property type="entry name" value="Type I PLP-dependent aspartate aminotransferase-like (Major domain)"/>
    <property type="match status" value="1"/>
</dbReference>
<accession>A0AAJ0HUK9</accession>
<dbReference type="EMBL" id="JAUIQD010000001">
    <property type="protein sequence ID" value="KAK3363187.1"/>
    <property type="molecule type" value="Genomic_DNA"/>
</dbReference>
<keyword evidence="1" id="KW-0663">Pyridoxal phosphate</keyword>